<dbReference type="InterPro" id="IPR003781">
    <property type="entry name" value="CoA-bd"/>
</dbReference>
<keyword evidence="4" id="KW-1185">Reference proteome</keyword>
<dbReference type="PANTHER" id="PTHR33303">
    <property type="entry name" value="CYTOPLASMIC PROTEIN-RELATED"/>
    <property type="match status" value="1"/>
</dbReference>
<dbReference type="Gene3D" id="3.40.50.720">
    <property type="entry name" value="NAD(P)-binding Rossmann-like Domain"/>
    <property type="match status" value="1"/>
</dbReference>
<evidence type="ECO:0000313" key="3">
    <source>
        <dbReference type="EMBL" id="SHL97021.1"/>
    </source>
</evidence>
<gene>
    <name evidence="3" type="ORF">SAMN05444272_1439</name>
</gene>
<accession>A0A1M7EZ78</accession>
<dbReference type="STRING" id="735517.SAMN05444272_1439"/>
<organism evidence="3 4">
    <name type="scientific">Roseibium suaedae</name>
    <dbReference type="NCBI Taxonomy" id="735517"/>
    <lineage>
        <taxon>Bacteria</taxon>
        <taxon>Pseudomonadati</taxon>
        <taxon>Pseudomonadota</taxon>
        <taxon>Alphaproteobacteria</taxon>
        <taxon>Hyphomicrobiales</taxon>
        <taxon>Stappiaceae</taxon>
        <taxon>Roseibium</taxon>
    </lineage>
</organism>
<protein>
    <recommendedName>
        <fullName evidence="2">CoA-binding domain-containing protein</fullName>
    </recommendedName>
</protein>
<sequence>MPLAARPRLTGSMRAPLSTTKDTMNHDSYSDTYIKAILDEVKTVAMVGASANTVRPSYFVLKYLLSKGYEVWPVNPGQAGKEILGKTVYASLDDLPGVPDMVDIFRNSEAAAEIVDDIIASKDKRGGLPKVIWMQLTVQHEEAAKRAEDAGIKVVMDRCPKIEYGRLSGEIGWAGVNSRTLSSKRPVLKGGFQHRGLKG</sequence>
<evidence type="ECO:0000259" key="2">
    <source>
        <dbReference type="SMART" id="SM00881"/>
    </source>
</evidence>
<evidence type="ECO:0000256" key="1">
    <source>
        <dbReference type="SAM" id="MobiDB-lite"/>
    </source>
</evidence>
<proteinExistence type="predicted"/>
<feature type="domain" description="CoA-binding" evidence="2">
    <location>
        <begin position="37"/>
        <end position="138"/>
    </location>
</feature>
<dbReference type="Proteomes" id="UP000186002">
    <property type="component" value="Unassembled WGS sequence"/>
</dbReference>
<dbReference type="Pfam" id="PF13380">
    <property type="entry name" value="CoA_binding_2"/>
    <property type="match status" value="1"/>
</dbReference>
<name>A0A1M7EZ78_9HYPH</name>
<dbReference type="SMART" id="SM00881">
    <property type="entry name" value="CoA_binding"/>
    <property type="match status" value="1"/>
</dbReference>
<evidence type="ECO:0000313" key="4">
    <source>
        <dbReference type="Proteomes" id="UP000186002"/>
    </source>
</evidence>
<dbReference type="SUPFAM" id="SSF51735">
    <property type="entry name" value="NAD(P)-binding Rossmann-fold domains"/>
    <property type="match status" value="1"/>
</dbReference>
<dbReference type="AlphaFoldDB" id="A0A1M7EZ78"/>
<reference evidence="3 4" key="1">
    <citation type="submission" date="2016-11" db="EMBL/GenBank/DDBJ databases">
        <authorList>
            <person name="Jaros S."/>
            <person name="Januszkiewicz K."/>
            <person name="Wedrychowicz H."/>
        </authorList>
    </citation>
    <scope>NUCLEOTIDE SEQUENCE [LARGE SCALE GENOMIC DNA]</scope>
    <source>
        <strain evidence="3 4">DSM 22153</strain>
    </source>
</reference>
<dbReference type="InterPro" id="IPR036291">
    <property type="entry name" value="NAD(P)-bd_dom_sf"/>
</dbReference>
<dbReference type="PANTHER" id="PTHR33303:SF2">
    <property type="entry name" value="COA-BINDING DOMAIN-CONTAINING PROTEIN"/>
    <property type="match status" value="1"/>
</dbReference>
<dbReference type="EMBL" id="FRBW01000002">
    <property type="protein sequence ID" value="SHL97021.1"/>
    <property type="molecule type" value="Genomic_DNA"/>
</dbReference>
<feature type="region of interest" description="Disordered" evidence="1">
    <location>
        <begin position="1"/>
        <end position="22"/>
    </location>
</feature>